<gene>
    <name evidence="1" type="ORF">M422DRAFT_38335</name>
</gene>
<evidence type="ECO:0000313" key="2">
    <source>
        <dbReference type="Proteomes" id="UP000054279"/>
    </source>
</evidence>
<organism evidence="1 2">
    <name type="scientific">Sphaerobolus stellatus (strain SS14)</name>
    <dbReference type="NCBI Taxonomy" id="990650"/>
    <lineage>
        <taxon>Eukaryota</taxon>
        <taxon>Fungi</taxon>
        <taxon>Dikarya</taxon>
        <taxon>Basidiomycota</taxon>
        <taxon>Agaricomycotina</taxon>
        <taxon>Agaricomycetes</taxon>
        <taxon>Phallomycetidae</taxon>
        <taxon>Geastrales</taxon>
        <taxon>Sphaerobolaceae</taxon>
        <taxon>Sphaerobolus</taxon>
    </lineage>
</organism>
<protein>
    <submittedName>
        <fullName evidence="1">Uncharacterized protein</fullName>
    </submittedName>
</protein>
<sequence>MTTRNSAFGQNRRRQHAAAYSAIEIGNTQHIRPLELQTVGKGYVELGKLNERVEVGGEWMERPYVEDSGWCLRDEEQRT</sequence>
<dbReference type="Proteomes" id="UP000054279">
    <property type="component" value="Unassembled WGS sequence"/>
</dbReference>
<dbReference type="EMBL" id="KN837381">
    <property type="protein sequence ID" value="KIJ26170.1"/>
    <property type="molecule type" value="Genomic_DNA"/>
</dbReference>
<dbReference type="AlphaFoldDB" id="A0A0C9ULL7"/>
<name>A0A0C9ULL7_SPHS4</name>
<reference evidence="1 2" key="1">
    <citation type="submission" date="2014-06" db="EMBL/GenBank/DDBJ databases">
        <title>Evolutionary Origins and Diversification of the Mycorrhizal Mutualists.</title>
        <authorList>
            <consortium name="DOE Joint Genome Institute"/>
            <consortium name="Mycorrhizal Genomics Consortium"/>
            <person name="Kohler A."/>
            <person name="Kuo A."/>
            <person name="Nagy L.G."/>
            <person name="Floudas D."/>
            <person name="Copeland A."/>
            <person name="Barry K.W."/>
            <person name="Cichocki N."/>
            <person name="Veneault-Fourrey C."/>
            <person name="LaButti K."/>
            <person name="Lindquist E.A."/>
            <person name="Lipzen A."/>
            <person name="Lundell T."/>
            <person name="Morin E."/>
            <person name="Murat C."/>
            <person name="Riley R."/>
            <person name="Ohm R."/>
            <person name="Sun H."/>
            <person name="Tunlid A."/>
            <person name="Henrissat B."/>
            <person name="Grigoriev I.V."/>
            <person name="Hibbett D.S."/>
            <person name="Martin F."/>
        </authorList>
    </citation>
    <scope>NUCLEOTIDE SEQUENCE [LARGE SCALE GENOMIC DNA]</scope>
    <source>
        <strain evidence="1 2">SS14</strain>
    </source>
</reference>
<proteinExistence type="predicted"/>
<keyword evidence="2" id="KW-1185">Reference proteome</keyword>
<dbReference type="HOGENOM" id="CLU_2607546_0_0_1"/>
<evidence type="ECO:0000313" key="1">
    <source>
        <dbReference type="EMBL" id="KIJ26170.1"/>
    </source>
</evidence>
<accession>A0A0C9ULL7</accession>